<dbReference type="PANTHER" id="PTHR31496">
    <property type="entry name" value="TRANSCRIPTION FACTOR KAN2-RELATED"/>
    <property type="match status" value="1"/>
</dbReference>
<evidence type="ECO:0000256" key="2">
    <source>
        <dbReference type="ARBA" id="ARBA00022473"/>
    </source>
</evidence>
<evidence type="ECO:0000256" key="4">
    <source>
        <dbReference type="ARBA" id="ARBA00023015"/>
    </source>
</evidence>
<dbReference type="InterPro" id="IPR044847">
    <property type="entry name" value="KAN_fam"/>
</dbReference>
<keyword evidence="4" id="KW-0805">Transcription regulation</keyword>
<sequence length="383" mass="42265">MLKRGNFIEHFCDTIPTAPDLSLHISPPNSTPSSTSTERDLTNFDIWGHFDSPGSCSLKSSHSDGSVVKEADTELSLARNQSFPSPMEAESPWRSSEGYRLSSERSVSHHGTNSHWSFPEKLQPIIGTPVYHGNNASCNGVTWVRFPPALSADQNCHFPKSYPTFANPIPATDPRLGNGMKLMETIVKSQQHLQYYPGGGRNLDFSSNNRLRFMPKPQCNRRNVRAPRMRWTTSLHARFVHAVEHLGGHERATPKSVLELMDVKDLTLAHVKSHLQMYRTLKNTDKAAASSEGSGDDDFLLPGKQVQQNGSYSLHGERGALDDAGYSYVNMGINSSREGDPIKPGAETPTTGRQLKEEGIHQPKFMAGLKGSISIGPNLDFSL</sequence>
<dbReference type="PANTHER" id="PTHR31496:SF3">
    <property type="entry name" value="TRANSCRIPTION REPRESSOR KAN1"/>
    <property type="match status" value="1"/>
</dbReference>
<gene>
    <name evidence="8" type="ORF">SAY87_010476</name>
</gene>
<dbReference type="InterPro" id="IPR006447">
    <property type="entry name" value="Myb_dom_plants"/>
</dbReference>
<dbReference type="GO" id="GO:0005634">
    <property type="term" value="C:nucleus"/>
    <property type="evidence" value="ECO:0007669"/>
    <property type="project" value="UniProtKB-SubCell"/>
</dbReference>
<keyword evidence="6" id="KW-0539">Nucleus</keyword>
<dbReference type="GO" id="GO:0000976">
    <property type="term" value="F:transcription cis-regulatory region binding"/>
    <property type="evidence" value="ECO:0007669"/>
    <property type="project" value="InterPro"/>
</dbReference>
<evidence type="ECO:0000313" key="8">
    <source>
        <dbReference type="EMBL" id="KAK4744164.1"/>
    </source>
</evidence>
<keyword evidence="9" id="KW-1185">Reference proteome</keyword>
<dbReference type="NCBIfam" id="TIGR01557">
    <property type="entry name" value="myb_SHAQKYF"/>
    <property type="match status" value="1"/>
</dbReference>
<organism evidence="8 9">
    <name type="scientific">Trapa incisa</name>
    <dbReference type="NCBI Taxonomy" id="236973"/>
    <lineage>
        <taxon>Eukaryota</taxon>
        <taxon>Viridiplantae</taxon>
        <taxon>Streptophyta</taxon>
        <taxon>Embryophyta</taxon>
        <taxon>Tracheophyta</taxon>
        <taxon>Spermatophyta</taxon>
        <taxon>Magnoliopsida</taxon>
        <taxon>eudicotyledons</taxon>
        <taxon>Gunneridae</taxon>
        <taxon>Pentapetalae</taxon>
        <taxon>rosids</taxon>
        <taxon>malvids</taxon>
        <taxon>Myrtales</taxon>
        <taxon>Lythraceae</taxon>
        <taxon>Trapa</taxon>
    </lineage>
</organism>
<evidence type="ECO:0000313" key="9">
    <source>
        <dbReference type="Proteomes" id="UP001345219"/>
    </source>
</evidence>
<evidence type="ECO:0000256" key="3">
    <source>
        <dbReference type="ARBA" id="ARBA00022782"/>
    </source>
</evidence>
<evidence type="ECO:0000256" key="1">
    <source>
        <dbReference type="ARBA" id="ARBA00004123"/>
    </source>
</evidence>
<dbReference type="Pfam" id="PF00249">
    <property type="entry name" value="Myb_DNA-binding"/>
    <property type="match status" value="1"/>
</dbReference>
<evidence type="ECO:0000256" key="5">
    <source>
        <dbReference type="ARBA" id="ARBA00023163"/>
    </source>
</evidence>
<dbReference type="GO" id="GO:0006355">
    <property type="term" value="P:regulation of DNA-templated transcription"/>
    <property type="evidence" value="ECO:0007669"/>
    <property type="project" value="InterPro"/>
</dbReference>
<comment type="subcellular location">
    <subcellularLocation>
        <location evidence="1">Nucleus</location>
    </subcellularLocation>
</comment>
<comment type="caution">
    <text evidence="8">The sequence shown here is derived from an EMBL/GenBank/DDBJ whole genome shotgun (WGS) entry which is preliminary data.</text>
</comment>
<evidence type="ECO:0000256" key="6">
    <source>
        <dbReference type="ARBA" id="ARBA00023242"/>
    </source>
</evidence>
<dbReference type="GO" id="GO:0010158">
    <property type="term" value="P:abaxial cell fate specification"/>
    <property type="evidence" value="ECO:0007669"/>
    <property type="project" value="InterPro"/>
</dbReference>
<dbReference type="FunFam" id="1.10.10.60:FF:000002">
    <property type="entry name" value="Myb family transcription factor"/>
    <property type="match status" value="1"/>
</dbReference>
<name>A0AAN7GU77_9MYRT</name>
<dbReference type="InterPro" id="IPR001005">
    <property type="entry name" value="SANT/Myb"/>
</dbReference>
<feature type="domain" description="Myb-like" evidence="7">
    <location>
        <begin position="228"/>
        <end position="279"/>
    </location>
</feature>
<proteinExistence type="predicted"/>
<dbReference type="SUPFAM" id="SSF46689">
    <property type="entry name" value="Homeodomain-like"/>
    <property type="match status" value="1"/>
</dbReference>
<dbReference type="Gene3D" id="1.10.10.60">
    <property type="entry name" value="Homeodomain-like"/>
    <property type="match status" value="1"/>
</dbReference>
<reference evidence="8 9" key="1">
    <citation type="journal article" date="2023" name="Hortic Res">
        <title>Pangenome of water caltrop reveals structural variations and asymmetric subgenome divergence after allopolyploidization.</title>
        <authorList>
            <person name="Zhang X."/>
            <person name="Chen Y."/>
            <person name="Wang L."/>
            <person name="Yuan Y."/>
            <person name="Fang M."/>
            <person name="Shi L."/>
            <person name="Lu R."/>
            <person name="Comes H.P."/>
            <person name="Ma Y."/>
            <person name="Chen Y."/>
            <person name="Huang G."/>
            <person name="Zhou Y."/>
            <person name="Zheng Z."/>
            <person name="Qiu Y."/>
        </authorList>
    </citation>
    <scope>NUCLEOTIDE SEQUENCE [LARGE SCALE GENOMIC DNA]</scope>
    <source>
        <tissue evidence="8">Roots</tissue>
    </source>
</reference>
<dbReference type="AlphaFoldDB" id="A0AAN7GU77"/>
<accession>A0AAN7GU77</accession>
<dbReference type="Proteomes" id="UP001345219">
    <property type="component" value="Chromosome 9"/>
</dbReference>
<dbReference type="InterPro" id="IPR009057">
    <property type="entry name" value="Homeodomain-like_sf"/>
</dbReference>
<keyword evidence="3" id="KW-0221">Differentiation</keyword>
<evidence type="ECO:0000259" key="7">
    <source>
        <dbReference type="Pfam" id="PF00249"/>
    </source>
</evidence>
<keyword evidence="2" id="KW-0217">Developmental protein</keyword>
<dbReference type="EMBL" id="JAXIOK010000022">
    <property type="protein sequence ID" value="KAK4744164.1"/>
    <property type="molecule type" value="Genomic_DNA"/>
</dbReference>
<keyword evidence="5" id="KW-0804">Transcription</keyword>
<protein>
    <recommendedName>
        <fullName evidence="7">Myb-like domain-containing protein</fullName>
    </recommendedName>
</protein>